<name>A0A517U370_9BACT</name>
<dbReference type="Proteomes" id="UP000317909">
    <property type="component" value="Chromosome"/>
</dbReference>
<keyword evidence="2" id="KW-0472">Membrane</keyword>
<dbReference type="EMBL" id="CP036339">
    <property type="protein sequence ID" value="QDT75069.1"/>
    <property type="molecule type" value="Genomic_DNA"/>
</dbReference>
<feature type="transmembrane region" description="Helical" evidence="2">
    <location>
        <begin position="42"/>
        <end position="60"/>
    </location>
</feature>
<feature type="region of interest" description="Disordered" evidence="1">
    <location>
        <begin position="16"/>
        <end position="38"/>
    </location>
</feature>
<gene>
    <name evidence="3" type="ORF">I41_42780</name>
</gene>
<sequence>MSLASGQRLSAVLPLESDEVMATQSRESENQRSPKAPITDSPWLWFALFTAVGLAALLATGGKFGKRQANIENKYQARSAVASGSLEIDDSGSGEKRAVGAPNYSTPDKPVIPLWPLEIVLAVICIGSTTMLLRERFRASPG</sequence>
<keyword evidence="2" id="KW-1133">Transmembrane helix</keyword>
<evidence type="ECO:0000256" key="2">
    <source>
        <dbReference type="SAM" id="Phobius"/>
    </source>
</evidence>
<accession>A0A517U370</accession>
<feature type="transmembrane region" description="Helical" evidence="2">
    <location>
        <begin position="112"/>
        <end position="133"/>
    </location>
</feature>
<evidence type="ECO:0000313" key="3">
    <source>
        <dbReference type="EMBL" id="QDT75069.1"/>
    </source>
</evidence>
<organism evidence="3 4">
    <name type="scientific">Lacipirellula limnantheis</name>
    <dbReference type="NCBI Taxonomy" id="2528024"/>
    <lineage>
        <taxon>Bacteria</taxon>
        <taxon>Pseudomonadati</taxon>
        <taxon>Planctomycetota</taxon>
        <taxon>Planctomycetia</taxon>
        <taxon>Pirellulales</taxon>
        <taxon>Lacipirellulaceae</taxon>
        <taxon>Lacipirellula</taxon>
    </lineage>
</organism>
<keyword evidence="2" id="KW-0812">Transmembrane</keyword>
<evidence type="ECO:0000313" key="4">
    <source>
        <dbReference type="Proteomes" id="UP000317909"/>
    </source>
</evidence>
<keyword evidence="4" id="KW-1185">Reference proteome</keyword>
<evidence type="ECO:0000256" key="1">
    <source>
        <dbReference type="SAM" id="MobiDB-lite"/>
    </source>
</evidence>
<dbReference type="AlphaFoldDB" id="A0A517U370"/>
<reference evidence="3 4" key="1">
    <citation type="submission" date="2019-02" db="EMBL/GenBank/DDBJ databases">
        <title>Deep-cultivation of Planctomycetes and their phenomic and genomic characterization uncovers novel biology.</title>
        <authorList>
            <person name="Wiegand S."/>
            <person name="Jogler M."/>
            <person name="Boedeker C."/>
            <person name="Pinto D."/>
            <person name="Vollmers J."/>
            <person name="Rivas-Marin E."/>
            <person name="Kohn T."/>
            <person name="Peeters S.H."/>
            <person name="Heuer A."/>
            <person name="Rast P."/>
            <person name="Oberbeckmann S."/>
            <person name="Bunk B."/>
            <person name="Jeske O."/>
            <person name="Meyerdierks A."/>
            <person name="Storesund J.E."/>
            <person name="Kallscheuer N."/>
            <person name="Luecker S."/>
            <person name="Lage O.M."/>
            <person name="Pohl T."/>
            <person name="Merkel B.J."/>
            <person name="Hornburger P."/>
            <person name="Mueller R.-W."/>
            <person name="Bruemmer F."/>
            <person name="Labrenz M."/>
            <person name="Spormann A.M."/>
            <person name="Op den Camp H."/>
            <person name="Overmann J."/>
            <person name="Amann R."/>
            <person name="Jetten M.S.M."/>
            <person name="Mascher T."/>
            <person name="Medema M.H."/>
            <person name="Devos D.P."/>
            <person name="Kaster A.-K."/>
            <person name="Ovreas L."/>
            <person name="Rohde M."/>
            <person name="Galperin M.Y."/>
            <person name="Jogler C."/>
        </authorList>
    </citation>
    <scope>NUCLEOTIDE SEQUENCE [LARGE SCALE GENOMIC DNA]</scope>
    <source>
        <strain evidence="3 4">I41</strain>
    </source>
</reference>
<protein>
    <submittedName>
        <fullName evidence="3">Uncharacterized protein</fullName>
    </submittedName>
</protein>
<proteinExistence type="predicted"/>
<dbReference type="KEGG" id="llh:I41_42780"/>